<feature type="compositionally biased region" description="Polar residues" evidence="1">
    <location>
        <begin position="273"/>
        <end position="283"/>
    </location>
</feature>
<keyword evidence="3" id="KW-1185">Reference proteome</keyword>
<evidence type="ECO:0000313" key="2">
    <source>
        <dbReference type="EMBL" id="EAT12827.1"/>
    </source>
</evidence>
<dbReference type="STRING" id="207949.RED65_12179"/>
<comment type="caution">
    <text evidence="2">The sequence shown here is derived from an EMBL/GenBank/DDBJ whole genome shotgun (WGS) entry which is preliminary data.</text>
</comment>
<proteinExistence type="predicted"/>
<dbReference type="Proteomes" id="UP000004263">
    <property type="component" value="Unassembled WGS sequence"/>
</dbReference>
<dbReference type="AlphaFoldDB" id="Q1N3P7"/>
<sequence length="298" mass="32412">MNTKTGLIGLMVAAFLSLTGCGSDDEGNPYSFELELGTVENGVAEVTVSVELTDGTALPNEQIQVSPLMIMTNSVEHGTPFESTTGTLDENGSYTATAYFLMPSNMPSGDPMGDWYIDVTYDGQMQTFPITVEMNSGDVKQLRGGANDQIMSMNGGTVSRNYYVYNRGRHIHEAMGMNNFEVYVAARESMMDYQAVAEGNVLNADSMYELDIASVVVEMCIESCDNETNWKTAMADVENKGVYKGMNLGLAGDETDIINVRLSVNNDQKDNGDSSNPETTVTFTFDGAVDDSMMHPNH</sequence>
<dbReference type="OrthoDB" id="5697824at2"/>
<evidence type="ECO:0000256" key="1">
    <source>
        <dbReference type="SAM" id="MobiDB-lite"/>
    </source>
</evidence>
<dbReference type="PROSITE" id="PS51257">
    <property type="entry name" value="PROKAR_LIPOPROTEIN"/>
    <property type="match status" value="1"/>
</dbReference>
<dbReference type="HOGENOM" id="CLU_844231_0_0_6"/>
<feature type="region of interest" description="Disordered" evidence="1">
    <location>
        <begin position="265"/>
        <end position="298"/>
    </location>
</feature>
<dbReference type="RefSeq" id="WP_007018717.1">
    <property type="nucleotide sequence ID" value="NZ_CH724118.1"/>
</dbReference>
<name>Q1N3P7_9GAMM</name>
<dbReference type="EMBL" id="AAQH01000004">
    <property type="protein sequence ID" value="EAT12827.1"/>
    <property type="molecule type" value="Genomic_DNA"/>
</dbReference>
<reference evidence="2 3" key="1">
    <citation type="submission" date="2006-03" db="EMBL/GenBank/DDBJ databases">
        <authorList>
            <person name="Pinhassi J."/>
            <person name="Pedros-Alio C."/>
            <person name="Ferriera S."/>
            <person name="Johnson J."/>
            <person name="Kravitz S."/>
            <person name="Halpern A."/>
            <person name="Remington K."/>
            <person name="Beeson K."/>
            <person name="Tran B."/>
            <person name="Rogers Y.-H."/>
            <person name="Friedman R."/>
            <person name="Venter J.C."/>
        </authorList>
    </citation>
    <scope>NUCLEOTIDE SEQUENCE [LARGE SCALE GENOMIC DNA]</scope>
    <source>
        <strain evidence="2 3">RED65</strain>
    </source>
</reference>
<evidence type="ECO:0000313" key="3">
    <source>
        <dbReference type="Proteomes" id="UP000004263"/>
    </source>
</evidence>
<accession>Q1N3P7</accession>
<gene>
    <name evidence="2" type="ORF">RED65_12179</name>
</gene>
<evidence type="ECO:0008006" key="4">
    <source>
        <dbReference type="Google" id="ProtNLM"/>
    </source>
</evidence>
<protein>
    <recommendedName>
        <fullName evidence="4">YtkA-like domain-containing protein</fullName>
    </recommendedName>
</protein>
<organism evidence="2 3">
    <name type="scientific">Bermanella marisrubri</name>
    <dbReference type="NCBI Taxonomy" id="207949"/>
    <lineage>
        <taxon>Bacteria</taxon>
        <taxon>Pseudomonadati</taxon>
        <taxon>Pseudomonadota</taxon>
        <taxon>Gammaproteobacteria</taxon>
        <taxon>Oceanospirillales</taxon>
        <taxon>Oceanospirillaceae</taxon>
        <taxon>Bermanella</taxon>
    </lineage>
</organism>